<feature type="region of interest" description="Disordered" evidence="1">
    <location>
        <begin position="183"/>
        <end position="207"/>
    </location>
</feature>
<feature type="region of interest" description="Disordered" evidence="1">
    <location>
        <begin position="77"/>
        <end position="96"/>
    </location>
</feature>
<reference evidence="4 5" key="1">
    <citation type="submission" date="2024-02" db="EMBL/GenBank/DDBJ databases">
        <title>A draft genome for the cacao thread blight pathogen Marasmius crinis-equi.</title>
        <authorList>
            <person name="Cohen S.P."/>
            <person name="Baruah I.K."/>
            <person name="Amoako-Attah I."/>
            <person name="Bukari Y."/>
            <person name="Meinhardt L.W."/>
            <person name="Bailey B.A."/>
        </authorList>
    </citation>
    <scope>NUCLEOTIDE SEQUENCE [LARGE SCALE GENOMIC DNA]</scope>
    <source>
        <strain evidence="4 5">GH-76</strain>
    </source>
</reference>
<name>A0ABR3F4E6_9AGAR</name>
<proteinExistence type="predicted"/>
<accession>A0ABR3F4E6</accession>
<evidence type="ECO:0000256" key="3">
    <source>
        <dbReference type="SAM" id="SignalP"/>
    </source>
</evidence>
<keyword evidence="3" id="KW-0732">Signal</keyword>
<organism evidence="4 5">
    <name type="scientific">Marasmius crinis-equi</name>
    <dbReference type="NCBI Taxonomy" id="585013"/>
    <lineage>
        <taxon>Eukaryota</taxon>
        <taxon>Fungi</taxon>
        <taxon>Dikarya</taxon>
        <taxon>Basidiomycota</taxon>
        <taxon>Agaricomycotina</taxon>
        <taxon>Agaricomycetes</taxon>
        <taxon>Agaricomycetidae</taxon>
        <taxon>Agaricales</taxon>
        <taxon>Marasmiineae</taxon>
        <taxon>Marasmiaceae</taxon>
        <taxon>Marasmius</taxon>
    </lineage>
</organism>
<dbReference type="EMBL" id="JBAHYK010001024">
    <property type="protein sequence ID" value="KAL0569936.1"/>
    <property type="molecule type" value="Genomic_DNA"/>
</dbReference>
<evidence type="ECO:0000313" key="4">
    <source>
        <dbReference type="EMBL" id="KAL0569936.1"/>
    </source>
</evidence>
<keyword evidence="2" id="KW-0472">Membrane</keyword>
<dbReference type="Proteomes" id="UP001465976">
    <property type="component" value="Unassembled WGS sequence"/>
</dbReference>
<evidence type="ECO:0000256" key="2">
    <source>
        <dbReference type="SAM" id="Phobius"/>
    </source>
</evidence>
<keyword evidence="5" id="KW-1185">Reference proteome</keyword>
<gene>
    <name evidence="4" type="ORF">V5O48_012028</name>
</gene>
<feature type="transmembrane region" description="Helical" evidence="2">
    <location>
        <begin position="212"/>
        <end position="234"/>
    </location>
</feature>
<protein>
    <submittedName>
        <fullName evidence="4">Uncharacterized protein</fullName>
    </submittedName>
</protein>
<evidence type="ECO:0000313" key="5">
    <source>
        <dbReference type="Proteomes" id="UP001465976"/>
    </source>
</evidence>
<feature type="chain" id="PRO_5046150209" evidence="3">
    <location>
        <begin position="26"/>
        <end position="268"/>
    </location>
</feature>
<feature type="signal peptide" evidence="3">
    <location>
        <begin position="1"/>
        <end position="25"/>
    </location>
</feature>
<keyword evidence="2" id="KW-1133">Transmembrane helix</keyword>
<evidence type="ECO:0000256" key="1">
    <source>
        <dbReference type="SAM" id="MobiDB-lite"/>
    </source>
</evidence>
<sequence length="268" mass="29179">MGSPLWPTLFTLFAVLSCHILHASAFNITYPPNNQLLVSNLTNVPWTWDQNLDTPNSPSGQFEWVLFHLPANSSPPPSSNTSLLAGGSACPSQEELNAPSNSEVFKSSTGIADMFDFAPNPTTEFDAALNGSMVLFPKRPGDCVICVYGNIRNTTGGSHNFTDGKLMFTSEIITVLDKPPTTSTVTSLAESSTSTSTPSSDATSKPSNQTPIIIGAILGTSLVVLIGVFAVIYCRRVQYRRRVTEFHRDRMIFRKKEREMEKGILAEA</sequence>
<keyword evidence="2" id="KW-0812">Transmembrane</keyword>
<comment type="caution">
    <text evidence="4">The sequence shown here is derived from an EMBL/GenBank/DDBJ whole genome shotgun (WGS) entry which is preliminary data.</text>
</comment>